<keyword evidence="1" id="KW-0479">Metal-binding</keyword>
<proteinExistence type="predicted"/>
<keyword evidence="1" id="KW-0863">Zinc-finger</keyword>
<sequence>YITWENRFSTIEVRFDSEERAKDLSTKSFQFENLLMIPTYLGCKVTKITIKNVPPEIEIKWLVSAICYDIEDEIHILEIAVLDQQNWIGQEVEILAQIDPMNFEKIPHRIQLAEDSCLHVAVEVRKPRCYVCGSKAHLQINCPLAQKQQQQQQQRQQQDHEKQQQPQKKTSKKQALLPTPLYAQLIKQFYQQKKEHQQPTSQPNQTTPPPAPPRKRNNTIITNNNNNSKGRRENQKDSYPTPQNPYTTSQLSLISTNTNNKISTLRNRPQYPSPPTF</sequence>
<dbReference type="InterPro" id="IPR001878">
    <property type="entry name" value="Znf_CCHC"/>
</dbReference>
<evidence type="ECO:0000259" key="3">
    <source>
        <dbReference type="PROSITE" id="PS50158"/>
    </source>
</evidence>
<feature type="region of interest" description="Disordered" evidence="2">
    <location>
        <begin position="258"/>
        <end position="277"/>
    </location>
</feature>
<evidence type="ECO:0000256" key="2">
    <source>
        <dbReference type="SAM" id="MobiDB-lite"/>
    </source>
</evidence>
<evidence type="ECO:0000313" key="4">
    <source>
        <dbReference type="EMBL" id="KOF80622.1"/>
    </source>
</evidence>
<name>A0A0L8GUR4_OCTBM</name>
<dbReference type="EMBL" id="KQ420326">
    <property type="protein sequence ID" value="KOF80622.1"/>
    <property type="molecule type" value="Genomic_DNA"/>
</dbReference>
<reference evidence="4" key="1">
    <citation type="submission" date="2015-07" db="EMBL/GenBank/DDBJ databases">
        <title>MeaNS - Measles Nucleotide Surveillance Program.</title>
        <authorList>
            <person name="Tran T."/>
            <person name="Druce J."/>
        </authorList>
    </citation>
    <scope>NUCLEOTIDE SEQUENCE</scope>
    <source>
        <strain evidence="4">UCB-OBI-ISO-001</strain>
        <tissue evidence="4">Gonad</tissue>
    </source>
</reference>
<dbReference type="OrthoDB" id="15567at2759"/>
<dbReference type="PROSITE" id="PS50158">
    <property type="entry name" value="ZF_CCHC"/>
    <property type="match status" value="1"/>
</dbReference>
<feature type="compositionally biased region" description="Low complexity" evidence="2">
    <location>
        <begin position="218"/>
        <end position="227"/>
    </location>
</feature>
<dbReference type="GO" id="GO:0008270">
    <property type="term" value="F:zinc ion binding"/>
    <property type="evidence" value="ECO:0007669"/>
    <property type="project" value="UniProtKB-KW"/>
</dbReference>
<feature type="compositionally biased region" description="Polar residues" evidence="2">
    <location>
        <begin position="258"/>
        <end position="267"/>
    </location>
</feature>
<feature type="non-terminal residue" evidence="4">
    <location>
        <position position="1"/>
    </location>
</feature>
<accession>A0A0L8GUR4</accession>
<organism evidence="4">
    <name type="scientific">Octopus bimaculoides</name>
    <name type="common">California two-spotted octopus</name>
    <dbReference type="NCBI Taxonomy" id="37653"/>
    <lineage>
        <taxon>Eukaryota</taxon>
        <taxon>Metazoa</taxon>
        <taxon>Spiralia</taxon>
        <taxon>Lophotrochozoa</taxon>
        <taxon>Mollusca</taxon>
        <taxon>Cephalopoda</taxon>
        <taxon>Coleoidea</taxon>
        <taxon>Octopodiformes</taxon>
        <taxon>Octopoda</taxon>
        <taxon>Incirrata</taxon>
        <taxon>Octopodidae</taxon>
        <taxon>Octopus</taxon>
    </lineage>
</organism>
<gene>
    <name evidence="4" type="ORF">OCBIM_22027641mg</name>
</gene>
<feature type="region of interest" description="Disordered" evidence="2">
    <location>
        <begin position="191"/>
        <end position="252"/>
    </location>
</feature>
<protein>
    <recommendedName>
        <fullName evidence="3">CCHC-type domain-containing protein</fullName>
    </recommendedName>
</protein>
<feature type="compositionally biased region" description="Polar residues" evidence="2">
    <location>
        <begin position="237"/>
        <end position="252"/>
    </location>
</feature>
<feature type="region of interest" description="Disordered" evidence="2">
    <location>
        <begin position="151"/>
        <end position="177"/>
    </location>
</feature>
<dbReference type="AlphaFoldDB" id="A0A0L8GUR4"/>
<feature type="domain" description="CCHC-type" evidence="3">
    <location>
        <begin position="128"/>
        <end position="143"/>
    </location>
</feature>
<dbReference type="GO" id="GO:0003676">
    <property type="term" value="F:nucleic acid binding"/>
    <property type="evidence" value="ECO:0007669"/>
    <property type="project" value="InterPro"/>
</dbReference>
<keyword evidence="1" id="KW-0862">Zinc</keyword>
<evidence type="ECO:0000256" key="1">
    <source>
        <dbReference type="PROSITE-ProRule" id="PRU00047"/>
    </source>
</evidence>